<dbReference type="InterPro" id="IPR008042">
    <property type="entry name" value="Retrotrans_Pao"/>
</dbReference>
<dbReference type="EnsemblMetazoa" id="AEPI011104-RA">
    <property type="protein sequence ID" value="AEPI011104-PA"/>
    <property type="gene ID" value="AEPI011104"/>
</dbReference>
<evidence type="ECO:0000256" key="1">
    <source>
        <dbReference type="SAM" id="MobiDB-lite"/>
    </source>
</evidence>
<evidence type="ECO:0000313" key="4">
    <source>
        <dbReference type="Proteomes" id="UP000075885"/>
    </source>
</evidence>
<proteinExistence type="predicted"/>
<dbReference type="Pfam" id="PF05380">
    <property type="entry name" value="Peptidase_A17"/>
    <property type="match status" value="1"/>
</dbReference>
<evidence type="ECO:0000313" key="3">
    <source>
        <dbReference type="EnsemblMetazoa" id="AEPI011104-PA"/>
    </source>
</evidence>
<dbReference type="Pfam" id="PF18701">
    <property type="entry name" value="DUF5641"/>
    <property type="match status" value="1"/>
</dbReference>
<reference evidence="4" key="1">
    <citation type="submission" date="2013-03" db="EMBL/GenBank/DDBJ databases">
        <title>The Genome Sequence of Anopheles epiroticus epiroticus2.</title>
        <authorList>
            <consortium name="The Broad Institute Genomics Platform"/>
            <person name="Neafsey D.E."/>
            <person name="Howell P."/>
            <person name="Walker B."/>
            <person name="Young S.K."/>
            <person name="Zeng Q."/>
            <person name="Gargeya S."/>
            <person name="Fitzgerald M."/>
            <person name="Haas B."/>
            <person name="Abouelleil A."/>
            <person name="Allen A.W."/>
            <person name="Alvarado L."/>
            <person name="Arachchi H.M."/>
            <person name="Berlin A.M."/>
            <person name="Chapman S.B."/>
            <person name="Gainer-Dewar J."/>
            <person name="Goldberg J."/>
            <person name="Griggs A."/>
            <person name="Gujja S."/>
            <person name="Hansen M."/>
            <person name="Howarth C."/>
            <person name="Imamovic A."/>
            <person name="Ireland A."/>
            <person name="Larimer J."/>
            <person name="McCowan C."/>
            <person name="Murphy C."/>
            <person name="Pearson M."/>
            <person name="Poon T.W."/>
            <person name="Priest M."/>
            <person name="Roberts A."/>
            <person name="Saif S."/>
            <person name="Shea T."/>
            <person name="Sisk P."/>
            <person name="Sykes S."/>
            <person name="Wortman J."/>
            <person name="Nusbaum C."/>
            <person name="Birren B."/>
        </authorList>
    </citation>
    <scope>NUCLEOTIDE SEQUENCE [LARGE SCALE GENOMIC DNA]</scope>
    <source>
        <strain evidence="4">Epiroticus2</strain>
    </source>
</reference>
<name>A0A182PVW7_9DIPT</name>
<sequence>MTVSAPSAQPEQHAHTSFHPSSNTAIPYTPPLERKTAMLMTAIVNLRDQWNKIISCRALLDCGSQVSFILKAVAGCLTVPRIPTLVPITGVGTAKTCAREKIVVTIEPRYSDFSTIAEYLVIPGVTGIIPTNQLNVSNWPLPSGIFLADPEFHTPGKIDMLLGVSYFMRLLKSERIQLREDLPDLQETQLGWVVAGEYEEQQTDRHCCIATTSRLSETMTKFWEIEDFEDANKPTEHEECERVCLATCHPDNDGRYIVALPFCEYPPQLNINRELALRRFFSLERRMKRDHSLKLHYTKFINDYEALVLQKLSNVKLNCLASSIPLGSVHKWSSNSPQLLQYIPEGDHEELVSLSDGEVIAKLIMQKIWVAGLPWDTQLEGDILQDKSRVAPVKPVTTPRMELLGAHLLARLISKVAGSFNLQFNNVILWTDSQIVLTWLTKPSSALQLREQFWKQWNKEHLQSLQPRSKNQRAHPNIRPGMIVLVEERDLPTQT</sequence>
<dbReference type="InterPro" id="IPR040676">
    <property type="entry name" value="DUF5641"/>
</dbReference>
<dbReference type="Proteomes" id="UP000075885">
    <property type="component" value="Unassembled WGS sequence"/>
</dbReference>
<dbReference type="STRING" id="199890.A0A182PVW7"/>
<evidence type="ECO:0000259" key="2">
    <source>
        <dbReference type="Pfam" id="PF18701"/>
    </source>
</evidence>
<organism evidence="3 4">
    <name type="scientific">Anopheles epiroticus</name>
    <dbReference type="NCBI Taxonomy" id="199890"/>
    <lineage>
        <taxon>Eukaryota</taxon>
        <taxon>Metazoa</taxon>
        <taxon>Ecdysozoa</taxon>
        <taxon>Arthropoda</taxon>
        <taxon>Hexapoda</taxon>
        <taxon>Insecta</taxon>
        <taxon>Pterygota</taxon>
        <taxon>Neoptera</taxon>
        <taxon>Endopterygota</taxon>
        <taxon>Diptera</taxon>
        <taxon>Nematocera</taxon>
        <taxon>Culicoidea</taxon>
        <taxon>Culicidae</taxon>
        <taxon>Anophelinae</taxon>
        <taxon>Anopheles</taxon>
    </lineage>
</organism>
<dbReference type="PANTHER" id="PTHR47331">
    <property type="entry name" value="PHD-TYPE DOMAIN-CONTAINING PROTEIN"/>
    <property type="match status" value="1"/>
</dbReference>
<protein>
    <recommendedName>
        <fullName evidence="2">DUF5641 domain-containing protein</fullName>
    </recommendedName>
</protein>
<feature type="domain" description="DUF5641" evidence="2">
    <location>
        <begin position="448"/>
        <end position="493"/>
    </location>
</feature>
<accession>A0A182PVW7</accession>
<dbReference type="VEuPathDB" id="VectorBase:AEPI011104"/>
<reference evidence="3" key="2">
    <citation type="submission" date="2020-05" db="UniProtKB">
        <authorList>
            <consortium name="EnsemblMetazoa"/>
        </authorList>
    </citation>
    <scope>IDENTIFICATION</scope>
    <source>
        <strain evidence="3">Epiroticus2</strain>
    </source>
</reference>
<keyword evidence="4" id="KW-1185">Reference proteome</keyword>
<feature type="region of interest" description="Disordered" evidence="1">
    <location>
        <begin position="1"/>
        <end position="25"/>
    </location>
</feature>
<dbReference type="PANTHER" id="PTHR47331:SF5">
    <property type="entry name" value="RIBONUCLEASE H"/>
    <property type="match status" value="1"/>
</dbReference>
<dbReference type="AlphaFoldDB" id="A0A182PVW7"/>
<feature type="compositionally biased region" description="Polar residues" evidence="1">
    <location>
        <begin position="1"/>
        <end position="10"/>
    </location>
</feature>